<dbReference type="InterPro" id="IPR036052">
    <property type="entry name" value="TrpB-like_PALP_sf"/>
</dbReference>
<evidence type="ECO:0000259" key="3">
    <source>
        <dbReference type="PROSITE" id="PS50206"/>
    </source>
</evidence>
<dbReference type="PANTHER" id="PTHR10314">
    <property type="entry name" value="CYSTATHIONINE BETA-SYNTHASE"/>
    <property type="match status" value="1"/>
</dbReference>
<dbReference type="GO" id="GO:1901605">
    <property type="term" value="P:alpha-amino acid metabolic process"/>
    <property type="evidence" value="ECO:0007669"/>
    <property type="project" value="UniProtKB-ARBA"/>
</dbReference>
<reference evidence="4 5" key="1">
    <citation type="submission" date="2019-03" db="EMBL/GenBank/DDBJ databases">
        <title>Genomic Encyclopedia of Type Strains, Phase IV (KMG-IV): sequencing the most valuable type-strain genomes for metagenomic binning, comparative biology and taxonomic classification.</title>
        <authorList>
            <person name="Goeker M."/>
        </authorList>
    </citation>
    <scope>NUCLEOTIDE SEQUENCE [LARGE SCALE GENOMIC DNA]</scope>
    <source>
        <strain evidence="4 5">DSM 24629</strain>
    </source>
</reference>
<sequence>MLYNNITELIGNTPILRISPEVHKLKNIELYAKLEFYNPFGSVKDRIAYGMIKEDLKDIKENGKTIIESSSGNTAKALQILAHINGITFKTVTNRIKIPEVKNILRILGTDIEELPGLSECPDPTDPNDPIRFIENMVSQEPHKYYHTAQYSNMKNRDTHYKTTGREIYEDIGTVDYFLGTLGTTGSSRGIIEYLTEKNPHLVKVGIIADKGDTIPGIRNVDEMHEVGIYEKTLYDDIITVNSLEAINGMETLIRQSGVLGGPTSGGAFWGTLKYLEEVDKSLSEKKTAVFVVCDRVEPYISYIQKRRPDFFEVETHKDTIRNLSNEELANVNTISIGEALEWVEENNPLIIDLRGNMAFRTSHIPNSINITDNYFEELIDAGIPFSNNILVMLVCPVGEKSNKFVALMKKKGFDAYSLEGGIVSWRDAGYPMKPLNLKKKEQAVI</sequence>
<dbReference type="CDD" id="cd00158">
    <property type="entry name" value="RHOD"/>
    <property type="match status" value="1"/>
</dbReference>
<dbReference type="Pfam" id="PF00291">
    <property type="entry name" value="PALP"/>
    <property type="match status" value="1"/>
</dbReference>
<dbReference type="InterPro" id="IPR050214">
    <property type="entry name" value="Cys_Synth/Cystath_Beta-Synth"/>
</dbReference>
<proteinExistence type="predicted"/>
<dbReference type="AlphaFoldDB" id="A0A4R3MNL0"/>
<dbReference type="PROSITE" id="PS50206">
    <property type="entry name" value="RHODANESE_3"/>
    <property type="match status" value="1"/>
</dbReference>
<organism evidence="4 5">
    <name type="scientific">Natranaerovirga pectinivora</name>
    <dbReference type="NCBI Taxonomy" id="682400"/>
    <lineage>
        <taxon>Bacteria</taxon>
        <taxon>Bacillati</taxon>
        <taxon>Bacillota</taxon>
        <taxon>Clostridia</taxon>
        <taxon>Lachnospirales</taxon>
        <taxon>Natranaerovirgaceae</taxon>
        <taxon>Natranaerovirga</taxon>
    </lineage>
</organism>
<protein>
    <submittedName>
        <fullName evidence="4">Cysteine synthase B</fullName>
    </submittedName>
</protein>
<dbReference type="Pfam" id="PF00581">
    <property type="entry name" value="Rhodanese"/>
    <property type="match status" value="1"/>
</dbReference>
<accession>A0A4R3MNL0</accession>
<keyword evidence="2" id="KW-0663">Pyridoxal phosphate</keyword>
<dbReference type="EMBL" id="SMAL01000002">
    <property type="protein sequence ID" value="TCT16092.1"/>
    <property type="molecule type" value="Genomic_DNA"/>
</dbReference>
<dbReference type="SUPFAM" id="SSF52821">
    <property type="entry name" value="Rhodanese/Cell cycle control phosphatase"/>
    <property type="match status" value="1"/>
</dbReference>
<dbReference type="InterPro" id="IPR036873">
    <property type="entry name" value="Rhodanese-like_dom_sf"/>
</dbReference>
<comment type="cofactor">
    <cofactor evidence="1">
        <name>pyridoxal 5'-phosphate</name>
        <dbReference type="ChEBI" id="CHEBI:597326"/>
    </cofactor>
</comment>
<comment type="caution">
    <text evidence="4">The sequence shown here is derived from an EMBL/GenBank/DDBJ whole genome shotgun (WGS) entry which is preliminary data.</text>
</comment>
<gene>
    <name evidence="4" type="ORF">EDC18_102108</name>
</gene>
<dbReference type="SUPFAM" id="SSF53686">
    <property type="entry name" value="Tryptophan synthase beta subunit-like PLP-dependent enzymes"/>
    <property type="match status" value="1"/>
</dbReference>
<dbReference type="InterPro" id="IPR001763">
    <property type="entry name" value="Rhodanese-like_dom"/>
</dbReference>
<name>A0A4R3MNL0_9FIRM</name>
<evidence type="ECO:0000256" key="2">
    <source>
        <dbReference type="ARBA" id="ARBA00022898"/>
    </source>
</evidence>
<dbReference type="Gene3D" id="3.40.50.1100">
    <property type="match status" value="2"/>
</dbReference>
<dbReference type="SMART" id="SM00450">
    <property type="entry name" value="RHOD"/>
    <property type="match status" value="1"/>
</dbReference>
<dbReference type="InterPro" id="IPR001926">
    <property type="entry name" value="TrpB-like_PALP"/>
</dbReference>
<dbReference type="Gene3D" id="3.40.250.10">
    <property type="entry name" value="Rhodanese-like domain"/>
    <property type="match status" value="1"/>
</dbReference>
<evidence type="ECO:0000256" key="1">
    <source>
        <dbReference type="ARBA" id="ARBA00001933"/>
    </source>
</evidence>
<evidence type="ECO:0000313" key="5">
    <source>
        <dbReference type="Proteomes" id="UP000294902"/>
    </source>
</evidence>
<dbReference type="OrthoDB" id="9808024at2"/>
<dbReference type="Proteomes" id="UP000294902">
    <property type="component" value="Unassembled WGS sequence"/>
</dbReference>
<keyword evidence="5" id="KW-1185">Reference proteome</keyword>
<evidence type="ECO:0000313" key="4">
    <source>
        <dbReference type="EMBL" id="TCT16092.1"/>
    </source>
</evidence>
<feature type="domain" description="Rhodanese" evidence="3">
    <location>
        <begin position="345"/>
        <end position="435"/>
    </location>
</feature>